<proteinExistence type="predicted"/>
<reference evidence="1 2" key="1">
    <citation type="journal article" date="2007" name="PLoS Biol.">
        <title>Evolution of symbiotic bacteria in the distal human intestine.</title>
        <authorList>
            <person name="Xu J."/>
            <person name="Mahowald M.A."/>
            <person name="Ley R.E."/>
            <person name="Lozupone C.A."/>
            <person name="Hamady M."/>
            <person name="Martens E.C."/>
            <person name="Henrissat B."/>
            <person name="Coutinho P.M."/>
            <person name="Minx P."/>
            <person name="Latreille P."/>
            <person name="Cordum H."/>
            <person name="Van Brunt A."/>
            <person name="Kim K."/>
            <person name="Fulton R.S."/>
            <person name="Fulton L.A."/>
            <person name="Clifton S.W."/>
            <person name="Wilson R.K."/>
            <person name="Knight R.D."/>
            <person name="Gordon J.I."/>
        </authorList>
    </citation>
    <scope>NUCLEOTIDE SEQUENCE [LARGE SCALE GENOMIC DNA]</scope>
    <source>
        <strain evidence="2">ATCC 8482 / DSM 1447 / JCM 5826 / CCUG 4940 / NBRC 14291 / NCTC 11154</strain>
    </source>
</reference>
<protein>
    <submittedName>
        <fullName evidence="1">Uncharacterized protein</fullName>
    </submittedName>
</protein>
<name>A6L4D4_PHOV8</name>
<gene>
    <name evidence="1" type="ordered locus">BVU_2909</name>
</gene>
<dbReference type="HOGENOM" id="CLU_3395233_0_0_10"/>
<evidence type="ECO:0000313" key="2">
    <source>
        <dbReference type="Proteomes" id="UP000002861"/>
    </source>
</evidence>
<sequence length="31" mass="3519">MSRYGSASKEHLVSYSGVDSQYINGIKIWNK</sequence>
<dbReference type="AlphaFoldDB" id="A6L4D4"/>
<evidence type="ECO:0000313" key="1">
    <source>
        <dbReference type="EMBL" id="ABR40548.1"/>
    </source>
</evidence>
<accession>A6L4D4</accession>
<dbReference type="Proteomes" id="UP000002861">
    <property type="component" value="Chromosome"/>
</dbReference>
<dbReference type="PaxDb" id="435590-BVU_2909"/>
<dbReference type="EMBL" id="CP000139">
    <property type="protein sequence ID" value="ABR40548.1"/>
    <property type="molecule type" value="Genomic_DNA"/>
</dbReference>
<dbReference type="KEGG" id="bvu:BVU_2909"/>
<organism evidence="1 2">
    <name type="scientific">Phocaeicola vulgatus (strain ATCC 8482 / DSM 1447 / JCM 5826 / CCUG 4940 / NBRC 14291 / NCTC 11154)</name>
    <name type="common">Bacteroides vulgatus</name>
    <dbReference type="NCBI Taxonomy" id="435590"/>
    <lineage>
        <taxon>Bacteria</taxon>
        <taxon>Pseudomonadati</taxon>
        <taxon>Bacteroidota</taxon>
        <taxon>Bacteroidia</taxon>
        <taxon>Bacteroidales</taxon>
        <taxon>Bacteroidaceae</taxon>
        <taxon>Phocaeicola</taxon>
    </lineage>
</organism>